<evidence type="ECO:0000256" key="4">
    <source>
        <dbReference type="ARBA" id="ARBA00022656"/>
    </source>
</evidence>
<dbReference type="InterPro" id="IPR036041">
    <property type="entry name" value="Ribosome-inact_prot_sf"/>
</dbReference>
<keyword evidence="5 8" id="KW-0378">Hydrolase</keyword>
<organism evidence="10">
    <name type="scientific">Oryza barthii</name>
    <dbReference type="NCBI Taxonomy" id="65489"/>
    <lineage>
        <taxon>Eukaryota</taxon>
        <taxon>Viridiplantae</taxon>
        <taxon>Streptophyta</taxon>
        <taxon>Embryophyta</taxon>
        <taxon>Tracheophyta</taxon>
        <taxon>Spermatophyta</taxon>
        <taxon>Magnoliopsida</taxon>
        <taxon>Liliopsida</taxon>
        <taxon>Poales</taxon>
        <taxon>Poaceae</taxon>
        <taxon>BOP clade</taxon>
        <taxon>Oryzoideae</taxon>
        <taxon>Oryzeae</taxon>
        <taxon>Oryzinae</taxon>
        <taxon>Oryza</taxon>
    </lineage>
</organism>
<accession>A0A0D3FIM7</accession>
<keyword evidence="6 8" id="KW-0611">Plant defense</keyword>
<dbReference type="EnsemblPlants" id="OBART03G17810.1">
    <property type="protein sequence ID" value="OBART03G17810.1"/>
    <property type="gene ID" value="OBART03G17810"/>
</dbReference>
<feature type="signal peptide" evidence="9">
    <location>
        <begin position="1"/>
        <end position="21"/>
    </location>
</feature>
<evidence type="ECO:0000313" key="10">
    <source>
        <dbReference type="EnsemblPlants" id="OBART03G17810.1"/>
    </source>
</evidence>
<dbReference type="Gramene" id="OBART03G17810.1">
    <property type="protein sequence ID" value="OBART03G17810.1"/>
    <property type="gene ID" value="OBART03G17810"/>
</dbReference>
<keyword evidence="7 8" id="KW-0652">Protein synthesis inhibitor</keyword>
<evidence type="ECO:0000256" key="5">
    <source>
        <dbReference type="ARBA" id="ARBA00022801"/>
    </source>
</evidence>
<feature type="chain" id="PRO_5002261828" description="rRNA N-glycosylase" evidence="9">
    <location>
        <begin position="22"/>
        <end position="309"/>
    </location>
</feature>
<dbReference type="SUPFAM" id="SSF56371">
    <property type="entry name" value="Ribosome inactivating proteins (RIP)"/>
    <property type="match status" value="1"/>
</dbReference>
<proteinExistence type="inferred from homology"/>
<evidence type="ECO:0000256" key="9">
    <source>
        <dbReference type="SAM" id="SignalP"/>
    </source>
</evidence>
<evidence type="ECO:0000256" key="8">
    <source>
        <dbReference type="RuleBase" id="RU004915"/>
    </source>
</evidence>
<evidence type="ECO:0000256" key="6">
    <source>
        <dbReference type="ARBA" id="ARBA00022821"/>
    </source>
</evidence>
<comment type="similarity">
    <text evidence="2">Belongs to the ribosome-inactivating protein family. Type 1 RIP subfamily.</text>
</comment>
<dbReference type="GO" id="GO:0030598">
    <property type="term" value="F:rRNA N-glycosylase activity"/>
    <property type="evidence" value="ECO:0007669"/>
    <property type="project" value="UniProtKB-EC"/>
</dbReference>
<dbReference type="Pfam" id="PF00161">
    <property type="entry name" value="RIP"/>
    <property type="match status" value="1"/>
</dbReference>
<dbReference type="Gene3D" id="3.40.420.10">
    <property type="entry name" value="Ricin (A subunit), domain 1"/>
    <property type="match status" value="1"/>
</dbReference>
<dbReference type="InterPro" id="IPR001574">
    <property type="entry name" value="Ribosome_inactivat_prot"/>
</dbReference>
<dbReference type="SMR" id="A0A0D3FIM7"/>
<sequence>MAITFTIKVVVLLSIILPVTSFEKDPLRNRHLWANPTVLRFDFVREAYHAILRTFIAFITSTSSMLRVYDIVILKIQRPVSEAPESWNMAHLIGRDGDETMLSMRDDNLYVLGFANRSGDWHAFERHAHLFREDVTPLKINDNYGSLLGAGHRGHKDLPRIALGQQAVLDAIQALSNYDPSTTDDRILGDALATLIVTLPEAVRLRKIRDWQLRGWSTGTHLTSKLADEVVKWRVMTCGLLVSHRNNGWWGGEEARDLYGSLRIANKFGAMERVGVMLWPARRKCSEEVLDEWHISKIRRDMMMVQQRG</sequence>
<protein>
    <recommendedName>
        <fullName evidence="3 8">rRNA N-glycosylase</fullName>
        <ecNumber evidence="3 8">3.2.2.22</ecNumber>
    </recommendedName>
</protein>
<evidence type="ECO:0000256" key="1">
    <source>
        <dbReference type="ARBA" id="ARBA00000237"/>
    </source>
</evidence>
<reference evidence="10" key="2">
    <citation type="submission" date="2015-03" db="UniProtKB">
        <authorList>
            <consortium name="EnsemblPlants"/>
        </authorList>
    </citation>
    <scope>IDENTIFICATION</scope>
</reference>
<reference evidence="10" key="1">
    <citation type="journal article" date="2009" name="Rice">
        <title>De Novo Next Generation Sequencing of Plant Genomes.</title>
        <authorList>
            <person name="Rounsley S."/>
            <person name="Marri P.R."/>
            <person name="Yu Y."/>
            <person name="He R."/>
            <person name="Sisneros N."/>
            <person name="Goicoechea J.L."/>
            <person name="Lee S.J."/>
            <person name="Angelova A."/>
            <person name="Kudrna D."/>
            <person name="Luo M."/>
            <person name="Affourtit J."/>
            <person name="Desany B."/>
            <person name="Knight J."/>
            <person name="Niazi F."/>
            <person name="Egholm M."/>
            <person name="Wing R.A."/>
        </authorList>
    </citation>
    <scope>NUCLEOTIDE SEQUENCE [LARGE SCALE GENOMIC DNA]</scope>
    <source>
        <strain evidence="10">cv. IRGC 105608</strain>
    </source>
</reference>
<dbReference type="GO" id="GO:0090729">
    <property type="term" value="F:toxin activity"/>
    <property type="evidence" value="ECO:0007669"/>
    <property type="project" value="UniProtKB-KW"/>
</dbReference>
<dbReference type="InterPro" id="IPR016138">
    <property type="entry name" value="Ribosome_inactivat_prot_sub1"/>
</dbReference>
<comment type="catalytic activity">
    <reaction evidence="1 8">
        <text>Endohydrolysis of the N-glycosidic bond at one specific adenosine on the 28S rRNA.</text>
        <dbReference type="EC" id="3.2.2.22"/>
    </reaction>
</comment>
<evidence type="ECO:0000256" key="2">
    <source>
        <dbReference type="ARBA" id="ARBA00008544"/>
    </source>
</evidence>
<dbReference type="GO" id="GO:0017148">
    <property type="term" value="P:negative regulation of translation"/>
    <property type="evidence" value="ECO:0007669"/>
    <property type="project" value="UniProtKB-KW"/>
</dbReference>
<dbReference type="AlphaFoldDB" id="A0A0D3FIM7"/>
<keyword evidence="4 8" id="KW-0800">Toxin</keyword>
<name>A0A0D3FIM7_9ORYZ</name>
<dbReference type="GO" id="GO:0006952">
    <property type="term" value="P:defense response"/>
    <property type="evidence" value="ECO:0007669"/>
    <property type="project" value="UniProtKB-KW"/>
</dbReference>
<dbReference type="HOGENOM" id="CLU_077252_0_0_1"/>
<evidence type="ECO:0000256" key="3">
    <source>
        <dbReference type="ARBA" id="ARBA00012001"/>
    </source>
</evidence>
<evidence type="ECO:0000313" key="11">
    <source>
        <dbReference type="Proteomes" id="UP000026960"/>
    </source>
</evidence>
<dbReference type="PANTHER" id="PTHR33453:SF9">
    <property type="entry name" value="ALBUMIN B-32"/>
    <property type="match status" value="1"/>
</dbReference>
<evidence type="ECO:0000256" key="7">
    <source>
        <dbReference type="ARBA" id="ARBA00023193"/>
    </source>
</evidence>
<keyword evidence="9" id="KW-0732">Signal</keyword>
<dbReference type="EC" id="3.2.2.22" evidence="3 8"/>
<dbReference type="Proteomes" id="UP000026960">
    <property type="component" value="Chromosome 3"/>
</dbReference>
<dbReference type="PaxDb" id="65489-OBART03G17810.1"/>
<dbReference type="PANTHER" id="PTHR33453">
    <property type="match status" value="1"/>
</dbReference>
<keyword evidence="11" id="KW-1185">Reference proteome</keyword>